<gene>
    <name evidence="1" type="ORF">HMPREF9726_00692</name>
</gene>
<dbReference type="GO" id="GO:0006261">
    <property type="term" value="P:DNA-templated DNA replication"/>
    <property type="evidence" value="ECO:0007669"/>
    <property type="project" value="TreeGrafter"/>
</dbReference>
<dbReference type="Proteomes" id="UP000011705">
    <property type="component" value="Chromosome"/>
</dbReference>
<accession>A0A0E2E610</accession>
<dbReference type="SUPFAM" id="SSF52540">
    <property type="entry name" value="P-loop containing nucleoside triphosphate hydrolases"/>
    <property type="match status" value="1"/>
</dbReference>
<comment type="caution">
    <text evidence="1">The sequence shown here is derived from an EMBL/GenBank/DDBJ whole genome shotgun (WGS) entry which is preliminary data.</text>
</comment>
<dbReference type="AlphaFoldDB" id="A0A0E2E610"/>
<organism evidence="1">
    <name type="scientific">Treponema denticola H-22</name>
    <dbReference type="NCBI Taxonomy" id="999432"/>
    <lineage>
        <taxon>Bacteria</taxon>
        <taxon>Pseudomonadati</taxon>
        <taxon>Spirochaetota</taxon>
        <taxon>Spirochaetia</taxon>
        <taxon>Spirochaetales</taxon>
        <taxon>Treponemataceae</taxon>
        <taxon>Treponema</taxon>
    </lineage>
</organism>
<dbReference type="PANTHER" id="PTHR11669:SF8">
    <property type="entry name" value="DNA POLYMERASE III SUBUNIT DELTA"/>
    <property type="match status" value="1"/>
</dbReference>
<dbReference type="Gene3D" id="3.40.50.300">
    <property type="entry name" value="P-loop containing nucleotide triphosphate hydrolases"/>
    <property type="match status" value="1"/>
</dbReference>
<protein>
    <recommendedName>
        <fullName evidence="2">DNA polymerase III, delta' subunit</fullName>
    </recommendedName>
</protein>
<dbReference type="InterPro" id="IPR050238">
    <property type="entry name" value="DNA_Rep/Repair_Clamp_Loader"/>
</dbReference>
<reference evidence="1" key="1">
    <citation type="submission" date="2012-01" db="EMBL/GenBank/DDBJ databases">
        <title>The Genome Sequence of Treponema denticola H-22.</title>
        <authorList>
            <consortium name="The Broad Institute Genome Sequencing Platform"/>
            <person name="Earl A."/>
            <person name="Ward D."/>
            <person name="Feldgarden M."/>
            <person name="Gevers D."/>
            <person name="Blanton J.M."/>
            <person name="Fenno C.J."/>
            <person name="Baranova O.V."/>
            <person name="Mathney J."/>
            <person name="Dewhirst F.E."/>
            <person name="Izard J."/>
            <person name="Young S.K."/>
            <person name="Zeng Q."/>
            <person name="Gargeya S."/>
            <person name="Fitzgerald M."/>
            <person name="Haas B."/>
            <person name="Abouelleil A."/>
            <person name="Alvarado L."/>
            <person name="Arachchi H.M."/>
            <person name="Berlin A."/>
            <person name="Chapman S.B."/>
            <person name="Gearin G."/>
            <person name="Goldberg J."/>
            <person name="Griggs A."/>
            <person name="Gujja S."/>
            <person name="Hansen M."/>
            <person name="Heiman D."/>
            <person name="Howarth C."/>
            <person name="Larimer J."/>
            <person name="Lui A."/>
            <person name="MacDonald P.J.P."/>
            <person name="McCowen C."/>
            <person name="Montmayeur A."/>
            <person name="Murphy C."/>
            <person name="Neiman D."/>
            <person name="Pearson M."/>
            <person name="Priest M."/>
            <person name="Roberts A."/>
            <person name="Saif S."/>
            <person name="Shea T."/>
            <person name="Sisk P."/>
            <person name="Stolte C."/>
            <person name="Sykes S."/>
            <person name="Wortman J."/>
            <person name="Nusbaum C."/>
            <person name="Birren B."/>
        </authorList>
    </citation>
    <scope>NUCLEOTIDE SEQUENCE [LARGE SCALE GENOMIC DNA]</scope>
    <source>
        <strain evidence="1">H-22</strain>
    </source>
</reference>
<proteinExistence type="predicted"/>
<dbReference type="Pfam" id="PF13177">
    <property type="entry name" value="DNA_pol3_delta2"/>
    <property type="match status" value="2"/>
</dbReference>
<dbReference type="PATRIC" id="fig|999432.5.peg.720"/>
<evidence type="ECO:0008006" key="2">
    <source>
        <dbReference type="Google" id="ProtNLM"/>
    </source>
</evidence>
<dbReference type="InterPro" id="IPR027417">
    <property type="entry name" value="P-loop_NTPase"/>
</dbReference>
<name>A0A0E2E610_TREDN</name>
<dbReference type="EMBL" id="AGDV01000006">
    <property type="protein sequence ID" value="EMB34926.1"/>
    <property type="molecule type" value="Genomic_DNA"/>
</dbReference>
<evidence type="ECO:0000313" key="1">
    <source>
        <dbReference type="EMBL" id="EMB34926.1"/>
    </source>
</evidence>
<dbReference type="RefSeq" id="WP_002683441.1">
    <property type="nucleotide sequence ID" value="NZ_CM001795.1"/>
</dbReference>
<dbReference type="HOGENOM" id="CLU_052177_0_0_12"/>
<sequence length="429" mass="48501">MFENLIDQEAGLRLIQDIKQKKLPPSILFSGPECSGKLTAALELARSVSCTESGNWTCTCSSCLRQKEMIAPDVLILGARDHSPEIKAACETLLKTKTLSSRYLFLRAIRKLTSRFDPRLWDTDEARFVKAAPVIAEIEELLADLCSGPIETIDDKVLNKTAEALVLKAAKLQDECMYDTIPINQVRKASSWVRLMPSGIKKVLIVENADKMQEGARNAFLKILEEPPSYAVFILTTAHRGAIMPTILSRVRTYTFKERDKKSQEEVIRRVFKGEPCHEPFGKFNLLSSYLYGFLPVSFRMIQNAAALFYEYVFLLIDRQNKILPSALYNSISNYKNKNKYDNSNCTVSNIVNLLNKCKPHTIYILFLNSLLFFLQDGLKNEECSALEVESYFKITALIKNAEAAVDIFNISPQAALENLAEEIKEKLI</sequence>
<dbReference type="PANTHER" id="PTHR11669">
    <property type="entry name" value="REPLICATION FACTOR C / DNA POLYMERASE III GAMMA-TAU SUBUNIT"/>
    <property type="match status" value="1"/>
</dbReference>